<organism evidence="9 10">
    <name type="scientific">Glaciimonas immobilis</name>
    <dbReference type="NCBI Taxonomy" id="728004"/>
    <lineage>
        <taxon>Bacteria</taxon>
        <taxon>Pseudomonadati</taxon>
        <taxon>Pseudomonadota</taxon>
        <taxon>Betaproteobacteria</taxon>
        <taxon>Burkholderiales</taxon>
        <taxon>Oxalobacteraceae</taxon>
        <taxon>Glaciimonas</taxon>
    </lineage>
</organism>
<keyword evidence="6 7" id="KW-0030">Aminoacyl-tRNA synthetase</keyword>
<keyword evidence="4 7" id="KW-0067">ATP-binding</keyword>
<dbReference type="PANTHER" id="PTHR22594:SF5">
    <property type="entry name" value="ASPARTATE--TRNA LIGASE, MITOCHONDRIAL"/>
    <property type="match status" value="1"/>
</dbReference>
<dbReference type="NCBIfam" id="TIGR00459">
    <property type="entry name" value="aspS_bact"/>
    <property type="match status" value="1"/>
</dbReference>
<dbReference type="GO" id="GO:0050560">
    <property type="term" value="F:aspartate-tRNA(Asn) ligase activity"/>
    <property type="evidence" value="ECO:0007669"/>
    <property type="project" value="UniProtKB-EC"/>
</dbReference>
<feature type="site" description="Important for tRNA non-discrimination" evidence="7">
    <location>
        <position position="32"/>
    </location>
</feature>
<evidence type="ECO:0000256" key="4">
    <source>
        <dbReference type="ARBA" id="ARBA00022840"/>
    </source>
</evidence>
<feature type="binding site" evidence="7">
    <location>
        <position position="457"/>
    </location>
    <ligand>
        <name>L-aspartate</name>
        <dbReference type="ChEBI" id="CHEBI:29991"/>
    </ligand>
</feature>
<dbReference type="CDD" id="cd00777">
    <property type="entry name" value="AspRS_core"/>
    <property type="match status" value="1"/>
</dbReference>
<evidence type="ECO:0000313" key="9">
    <source>
        <dbReference type="EMBL" id="MBB5201380.1"/>
    </source>
</evidence>
<dbReference type="Pfam" id="PF00152">
    <property type="entry name" value="tRNA-synt_2"/>
    <property type="match status" value="1"/>
</dbReference>
<comment type="catalytic activity">
    <reaction evidence="7">
        <text>tRNA(Asx) + L-aspartate + ATP = L-aspartyl-tRNA(Asx) + AMP + diphosphate</text>
        <dbReference type="Rhea" id="RHEA:18349"/>
        <dbReference type="Rhea" id="RHEA-COMP:9710"/>
        <dbReference type="Rhea" id="RHEA-COMP:9711"/>
        <dbReference type="ChEBI" id="CHEBI:29991"/>
        <dbReference type="ChEBI" id="CHEBI:30616"/>
        <dbReference type="ChEBI" id="CHEBI:33019"/>
        <dbReference type="ChEBI" id="CHEBI:78442"/>
        <dbReference type="ChEBI" id="CHEBI:78516"/>
        <dbReference type="ChEBI" id="CHEBI:456215"/>
        <dbReference type="EC" id="6.1.1.23"/>
    </reaction>
</comment>
<feature type="site" description="Important for tRNA non-discrimination" evidence="7">
    <location>
        <position position="83"/>
    </location>
</feature>
<accession>A0A840RY59</accession>
<feature type="binding site" evidence="7">
    <location>
        <begin position="543"/>
        <end position="546"/>
    </location>
    <ligand>
        <name>ATP</name>
        <dbReference type="ChEBI" id="CHEBI:30616"/>
    </ligand>
</feature>
<reference evidence="9 10" key="1">
    <citation type="submission" date="2020-08" db="EMBL/GenBank/DDBJ databases">
        <title>Genomic Encyclopedia of Type Strains, Phase IV (KMG-IV): sequencing the most valuable type-strain genomes for metagenomic binning, comparative biology and taxonomic classification.</title>
        <authorList>
            <person name="Goeker M."/>
        </authorList>
    </citation>
    <scope>NUCLEOTIDE SEQUENCE [LARGE SCALE GENOMIC DNA]</scope>
    <source>
        <strain evidence="9 10">DSM 23240</strain>
    </source>
</reference>
<dbReference type="PRINTS" id="PR01042">
    <property type="entry name" value="TRNASYNTHASP"/>
</dbReference>
<evidence type="ECO:0000256" key="3">
    <source>
        <dbReference type="ARBA" id="ARBA00022741"/>
    </source>
</evidence>
<keyword evidence="7" id="KW-0963">Cytoplasm</keyword>
<evidence type="ECO:0000256" key="5">
    <source>
        <dbReference type="ARBA" id="ARBA00022917"/>
    </source>
</evidence>
<dbReference type="InterPro" id="IPR029351">
    <property type="entry name" value="GAD_dom"/>
</dbReference>
<feature type="domain" description="Aminoacyl-transfer RNA synthetases class-II family profile" evidence="8">
    <location>
        <begin position="141"/>
        <end position="564"/>
    </location>
</feature>
<dbReference type="Pfam" id="PF01336">
    <property type="entry name" value="tRNA_anti-codon"/>
    <property type="match status" value="1"/>
</dbReference>
<dbReference type="EMBL" id="JACHHQ010000007">
    <property type="protein sequence ID" value="MBB5201380.1"/>
    <property type="molecule type" value="Genomic_DNA"/>
</dbReference>
<keyword evidence="3 7" id="KW-0547">Nucleotide-binding</keyword>
<dbReference type="HAMAP" id="MF_00044">
    <property type="entry name" value="Asp_tRNA_synth_type1"/>
    <property type="match status" value="1"/>
</dbReference>
<dbReference type="NCBIfam" id="NF001750">
    <property type="entry name" value="PRK00476.1"/>
    <property type="match status" value="1"/>
</dbReference>
<evidence type="ECO:0000259" key="8">
    <source>
        <dbReference type="PROSITE" id="PS50862"/>
    </source>
</evidence>
<dbReference type="SUPFAM" id="SSF50249">
    <property type="entry name" value="Nucleic acid-binding proteins"/>
    <property type="match status" value="1"/>
</dbReference>
<dbReference type="GO" id="GO:0003676">
    <property type="term" value="F:nucleic acid binding"/>
    <property type="evidence" value="ECO:0007669"/>
    <property type="project" value="InterPro"/>
</dbReference>
<feature type="binding site" evidence="7">
    <location>
        <position position="229"/>
    </location>
    <ligand>
        <name>ATP</name>
        <dbReference type="ChEBI" id="CHEBI:30616"/>
    </ligand>
</feature>
<comment type="function">
    <text evidence="7">Aspartyl-tRNA synthetase with relaxed tRNA specificity since it is able to aspartylate not only its cognate tRNA(Asp) but also tRNA(Asn). Reaction proceeds in two steps: L-aspartate is first activated by ATP to form Asp-AMP and then transferred to the acceptor end of tRNA(Asp/Asn).</text>
</comment>
<name>A0A840RY59_9BURK</name>
<dbReference type="PANTHER" id="PTHR22594">
    <property type="entry name" value="ASPARTYL/LYSYL-TRNA SYNTHETASE"/>
    <property type="match status" value="1"/>
</dbReference>
<feature type="region of interest" description="Aspartate" evidence="7">
    <location>
        <begin position="198"/>
        <end position="201"/>
    </location>
</feature>
<comment type="similarity">
    <text evidence="1 7">Belongs to the class-II aminoacyl-tRNA synthetase family. Type 1 subfamily.</text>
</comment>
<feature type="binding site" evidence="7">
    <location>
        <position position="491"/>
    </location>
    <ligand>
        <name>ATP</name>
        <dbReference type="ChEBI" id="CHEBI:30616"/>
    </ligand>
</feature>
<dbReference type="Proteomes" id="UP000571084">
    <property type="component" value="Unassembled WGS sequence"/>
</dbReference>
<dbReference type="GO" id="GO:0004815">
    <property type="term" value="F:aspartate-tRNA ligase activity"/>
    <property type="evidence" value="ECO:0007669"/>
    <property type="project" value="UniProtKB-UniRule"/>
</dbReference>
<proteinExistence type="inferred from homology"/>
<evidence type="ECO:0000256" key="6">
    <source>
        <dbReference type="ARBA" id="ARBA00023146"/>
    </source>
</evidence>
<dbReference type="InterPro" id="IPR045864">
    <property type="entry name" value="aa-tRNA-synth_II/BPL/LPL"/>
</dbReference>
<dbReference type="SUPFAM" id="SSF55261">
    <property type="entry name" value="GAD domain-like"/>
    <property type="match status" value="1"/>
</dbReference>
<dbReference type="PROSITE" id="PS50862">
    <property type="entry name" value="AA_TRNA_LIGASE_II"/>
    <property type="match status" value="1"/>
</dbReference>
<keyword evidence="10" id="KW-1185">Reference proteome</keyword>
<dbReference type="InterPro" id="IPR004365">
    <property type="entry name" value="NA-bd_OB_tRNA"/>
</dbReference>
<dbReference type="AlphaFoldDB" id="A0A840RY59"/>
<comment type="caution">
    <text evidence="9">The sequence shown here is derived from an EMBL/GenBank/DDBJ whole genome shotgun (WGS) entry which is preliminary data.</text>
</comment>
<evidence type="ECO:0000256" key="2">
    <source>
        <dbReference type="ARBA" id="ARBA00022598"/>
    </source>
</evidence>
<dbReference type="CDD" id="cd04317">
    <property type="entry name" value="EcAspRS_like_N"/>
    <property type="match status" value="1"/>
</dbReference>
<dbReference type="GO" id="GO:0005737">
    <property type="term" value="C:cytoplasm"/>
    <property type="evidence" value="ECO:0007669"/>
    <property type="project" value="UniProtKB-SubCell"/>
</dbReference>
<feature type="binding site" evidence="7">
    <location>
        <begin position="220"/>
        <end position="222"/>
    </location>
    <ligand>
        <name>ATP</name>
        <dbReference type="ChEBI" id="CHEBI:30616"/>
    </ligand>
</feature>
<evidence type="ECO:0000313" key="10">
    <source>
        <dbReference type="Proteomes" id="UP000571084"/>
    </source>
</evidence>
<dbReference type="InterPro" id="IPR012340">
    <property type="entry name" value="NA-bd_OB-fold"/>
</dbReference>
<feature type="binding site" evidence="7">
    <location>
        <position position="220"/>
    </location>
    <ligand>
        <name>L-aspartate</name>
        <dbReference type="ChEBI" id="CHEBI:29991"/>
    </ligand>
</feature>
<sequence length="601" mass="67608">MSMRTHYCGLTTEALLDQTVSLCGWVHRRRDHGGVIFIDLRDREGLVQIVCNPEEAEVFKNAEVVRNEFCLRITGVVRNRPDGTVNNNLNSGKIEVLAHTLEVLNASVTPPFQLDDDNLSETTRLTHRVLDLRRPQMQNNLRLRYKVTMEVRKFLDANGFIDIETPMLTKSTPEGARDYLVPSRVNAGHFFALPQSPQLFKQLLMVANFDRYYQIVKCFRDEDLRADRQPEFTQIDCETSFMSEQEIRDMFEGMIRLVFKNALDIDLPNPFPVMDFATAMALYGSDKPDMRVKLEFTDLTEVMKDVDFKVFAGAANMENGRVVGLRVPGGAAMPRSEIDAYTQFVAIYGARGLAYIKVNEKAKGRDGLQSPIVKNLHDAALTQILVQTGAEDGDLIFFGADKAKIVNDAIGALRVKIGHSEFGKKVGLFDDTWRPLWVVDFPMFEYDEAGDRWSACHHPFTAPKDGHEDYLETDPGKCIAKAYDMVLNGWELGGGSIRIHRAEVQSKVFRALKIDAEEAQLKFGFLLDALQYGAPPHGGLAFGLDRIVTMMTGAESIRDVIAFPKTQRAQCLLTQAPSAVEEKQLKELHIRLRAPEAKVVS</sequence>
<dbReference type="SUPFAM" id="SSF55681">
    <property type="entry name" value="Class II aaRS and biotin synthetases"/>
    <property type="match status" value="1"/>
</dbReference>
<dbReference type="InterPro" id="IPR047089">
    <property type="entry name" value="Asp-tRNA-ligase_1_N"/>
</dbReference>
<dbReference type="Gene3D" id="2.40.50.140">
    <property type="entry name" value="Nucleic acid-binding proteins"/>
    <property type="match status" value="1"/>
</dbReference>
<dbReference type="InterPro" id="IPR004115">
    <property type="entry name" value="GAD-like_sf"/>
</dbReference>
<comment type="subunit">
    <text evidence="7">Homodimer.</text>
</comment>
<dbReference type="InterPro" id="IPR047090">
    <property type="entry name" value="AspRS_core"/>
</dbReference>
<keyword evidence="5 7" id="KW-0648">Protein biosynthesis</keyword>
<keyword evidence="2 7" id="KW-0436">Ligase</keyword>
<comment type="subcellular location">
    <subcellularLocation>
        <location evidence="7">Cytoplasm</location>
    </subcellularLocation>
</comment>
<dbReference type="Gene3D" id="3.30.1360.30">
    <property type="entry name" value="GAD-like domain"/>
    <property type="match status" value="1"/>
</dbReference>
<dbReference type="Gene3D" id="3.30.930.10">
    <property type="entry name" value="Bira Bifunctional Protein, Domain 2"/>
    <property type="match status" value="1"/>
</dbReference>
<dbReference type="InterPro" id="IPR004524">
    <property type="entry name" value="Asp-tRNA-ligase_1"/>
</dbReference>
<feature type="binding site" evidence="7">
    <location>
        <position position="174"/>
    </location>
    <ligand>
        <name>L-aspartate</name>
        <dbReference type="ChEBI" id="CHEBI:29991"/>
    </ligand>
</feature>
<dbReference type="InterPro" id="IPR002312">
    <property type="entry name" value="Asp/Asn-tRNA-synth_IIb"/>
</dbReference>
<dbReference type="GO" id="GO:0006422">
    <property type="term" value="P:aspartyl-tRNA aminoacylation"/>
    <property type="evidence" value="ECO:0007669"/>
    <property type="project" value="UniProtKB-UniRule"/>
</dbReference>
<dbReference type="GO" id="GO:0005524">
    <property type="term" value="F:ATP binding"/>
    <property type="evidence" value="ECO:0007669"/>
    <property type="project" value="UniProtKB-UniRule"/>
</dbReference>
<dbReference type="InterPro" id="IPR006195">
    <property type="entry name" value="aa-tRNA-synth_II"/>
</dbReference>
<gene>
    <name evidence="7" type="primary">aspS</name>
    <name evidence="9" type="ORF">HNR39_003233</name>
</gene>
<dbReference type="RefSeq" id="WP_168053713.1">
    <property type="nucleotide sequence ID" value="NZ_JAAOZT010000003.1"/>
</dbReference>
<dbReference type="Pfam" id="PF02938">
    <property type="entry name" value="GAD"/>
    <property type="match status" value="1"/>
</dbReference>
<feature type="binding site" evidence="7">
    <location>
        <position position="498"/>
    </location>
    <ligand>
        <name>L-aspartate</name>
        <dbReference type="ChEBI" id="CHEBI:29991"/>
    </ligand>
</feature>
<protein>
    <recommendedName>
        <fullName evidence="7">Aspartate--tRNA(Asp/Asn) ligase</fullName>
        <ecNumber evidence="7">6.1.1.23</ecNumber>
    </recommendedName>
    <alternativeName>
        <fullName evidence="7">Aspartyl-tRNA synthetase</fullName>
        <shortName evidence="7">AspRS</shortName>
    </alternativeName>
    <alternativeName>
        <fullName evidence="7">Non-discriminating aspartyl-tRNA synthetase</fullName>
        <shortName evidence="7">ND-AspRS</shortName>
    </alternativeName>
</protein>
<evidence type="ECO:0000256" key="1">
    <source>
        <dbReference type="ARBA" id="ARBA00006303"/>
    </source>
</evidence>
<evidence type="ECO:0000256" key="7">
    <source>
        <dbReference type="HAMAP-Rule" id="MF_00044"/>
    </source>
</evidence>
<dbReference type="EC" id="6.1.1.23" evidence="7"/>
<dbReference type="InterPro" id="IPR004364">
    <property type="entry name" value="Aa-tRNA-synt_II"/>
</dbReference>